<evidence type="ECO:0000256" key="4">
    <source>
        <dbReference type="RuleBase" id="RU361150"/>
    </source>
</evidence>
<reference evidence="7 8" key="1">
    <citation type="journal article" date="2020" name="Nature">
        <title>Six reference-quality genomes reveal evolution of bat adaptations.</title>
        <authorList>
            <person name="Jebb D."/>
            <person name="Huang Z."/>
            <person name="Pippel M."/>
            <person name="Hughes G.M."/>
            <person name="Lavrichenko K."/>
            <person name="Devanna P."/>
            <person name="Winkler S."/>
            <person name="Jermiin L.S."/>
            <person name="Skirmuntt E.C."/>
            <person name="Katzourakis A."/>
            <person name="Burkitt-Gray L."/>
            <person name="Ray D.A."/>
            <person name="Sullivan K.A.M."/>
            <person name="Roscito J.G."/>
            <person name="Kirilenko B.M."/>
            <person name="Davalos L.M."/>
            <person name="Corthals A.P."/>
            <person name="Power M.L."/>
            <person name="Jones G."/>
            <person name="Ransome R.D."/>
            <person name="Dechmann D.K.N."/>
            <person name="Locatelli A.G."/>
            <person name="Puechmaille S.J."/>
            <person name="Fedrigo O."/>
            <person name="Jarvis E.D."/>
            <person name="Hiller M."/>
            <person name="Vernes S.C."/>
            <person name="Myers E.W."/>
            <person name="Teeling E.C."/>
        </authorList>
    </citation>
    <scope>NUCLEOTIDE SEQUENCE [LARGE SCALE GENOMIC DNA]</scope>
    <source>
        <strain evidence="7">MMolMol1</strain>
        <tissue evidence="7">Muscle</tissue>
    </source>
</reference>
<dbReference type="Proteomes" id="UP000550707">
    <property type="component" value="Unassembled WGS sequence"/>
</dbReference>
<keyword evidence="4" id="KW-0145">Chemotaxis</keyword>
<dbReference type="Gene3D" id="2.40.50.40">
    <property type="match status" value="1"/>
</dbReference>
<dbReference type="InterPro" id="IPR036048">
    <property type="entry name" value="Interleukin_8-like_sf"/>
</dbReference>
<evidence type="ECO:0000256" key="1">
    <source>
        <dbReference type="ARBA" id="ARBA00010868"/>
    </source>
</evidence>
<keyword evidence="4" id="KW-0964">Secreted</keyword>
<evidence type="ECO:0000313" key="8">
    <source>
        <dbReference type="Proteomes" id="UP000550707"/>
    </source>
</evidence>
<evidence type="ECO:0000256" key="2">
    <source>
        <dbReference type="ARBA" id="ARBA00022514"/>
    </source>
</evidence>
<dbReference type="FunCoup" id="A0A7J8CZQ6">
    <property type="interactions" value="37"/>
</dbReference>
<dbReference type="SMART" id="SM00199">
    <property type="entry name" value="SCY"/>
    <property type="match status" value="1"/>
</dbReference>
<dbReference type="PROSITE" id="PS00472">
    <property type="entry name" value="SMALL_CYTOKINES_CC"/>
    <property type="match status" value="1"/>
</dbReference>
<keyword evidence="5" id="KW-0472">Membrane</keyword>
<feature type="domain" description="Chemokine interleukin-8-like" evidence="6">
    <location>
        <begin position="103"/>
        <end position="161"/>
    </location>
</feature>
<dbReference type="InterPro" id="IPR000827">
    <property type="entry name" value="Chemokine_CC_CS"/>
</dbReference>
<dbReference type="Pfam" id="PF00048">
    <property type="entry name" value="IL8"/>
    <property type="match status" value="1"/>
</dbReference>
<dbReference type="GO" id="GO:0006954">
    <property type="term" value="P:inflammatory response"/>
    <property type="evidence" value="ECO:0007669"/>
    <property type="project" value="TreeGrafter"/>
</dbReference>
<dbReference type="InParanoid" id="A0A7J8CZQ6"/>
<keyword evidence="5" id="KW-0812">Transmembrane</keyword>
<accession>A0A7J8CZQ6</accession>
<gene>
    <name evidence="7" type="ORF">HJG59_009506</name>
</gene>
<keyword evidence="8" id="KW-1185">Reference proteome</keyword>
<evidence type="ECO:0000259" key="6">
    <source>
        <dbReference type="SMART" id="SM00199"/>
    </source>
</evidence>
<feature type="chain" id="PRO_5029933840" description="C-C motif chemokine" evidence="4">
    <location>
        <begin position="24"/>
        <end position="162"/>
    </location>
</feature>
<comment type="similarity">
    <text evidence="1 4">Belongs to the intercrine beta (chemokine CC) family.</text>
</comment>
<evidence type="ECO:0000313" key="7">
    <source>
        <dbReference type="EMBL" id="KAF6416232.1"/>
    </source>
</evidence>
<organism evidence="7 8">
    <name type="scientific">Molossus molossus</name>
    <name type="common">Pallas' mastiff bat</name>
    <name type="synonym">Vespertilio molossus</name>
    <dbReference type="NCBI Taxonomy" id="27622"/>
    <lineage>
        <taxon>Eukaryota</taxon>
        <taxon>Metazoa</taxon>
        <taxon>Chordata</taxon>
        <taxon>Craniata</taxon>
        <taxon>Vertebrata</taxon>
        <taxon>Euteleostomi</taxon>
        <taxon>Mammalia</taxon>
        <taxon>Eutheria</taxon>
        <taxon>Laurasiatheria</taxon>
        <taxon>Chiroptera</taxon>
        <taxon>Yangochiroptera</taxon>
        <taxon>Molossidae</taxon>
        <taxon>Molossus</taxon>
    </lineage>
</organism>
<keyword evidence="5" id="KW-1133">Transmembrane helix</keyword>
<dbReference type="PANTHER" id="PTHR12015:SF110">
    <property type="entry name" value="C-C MOTIF CHEMOKINE 14"/>
    <property type="match status" value="1"/>
</dbReference>
<dbReference type="FunFam" id="2.40.50.40:FF:000002">
    <property type="entry name" value="C-C motif chemokine"/>
    <property type="match status" value="1"/>
</dbReference>
<keyword evidence="4" id="KW-0732">Signal</keyword>
<keyword evidence="2 4" id="KW-0202">Cytokine</keyword>
<dbReference type="InterPro" id="IPR001811">
    <property type="entry name" value="Chemokine_IL8-like_dom"/>
</dbReference>
<dbReference type="AlphaFoldDB" id="A0A7J8CZQ6"/>
<protein>
    <recommendedName>
        <fullName evidence="4">C-C motif chemokine</fullName>
    </recommendedName>
</protein>
<dbReference type="SUPFAM" id="SSF54117">
    <property type="entry name" value="Interleukin 8-like chemokines"/>
    <property type="match status" value="1"/>
</dbReference>
<dbReference type="GO" id="GO:0008009">
    <property type="term" value="F:chemokine activity"/>
    <property type="evidence" value="ECO:0007669"/>
    <property type="project" value="InterPro"/>
</dbReference>
<keyword evidence="3" id="KW-1015">Disulfide bond</keyword>
<name>A0A7J8CZQ6_MOLMO</name>
<dbReference type="InterPro" id="IPR039809">
    <property type="entry name" value="Chemokine_b/g/d"/>
</dbReference>
<dbReference type="GO" id="GO:0070098">
    <property type="term" value="P:chemokine-mediated signaling pathway"/>
    <property type="evidence" value="ECO:0007669"/>
    <property type="project" value="TreeGrafter"/>
</dbReference>
<dbReference type="PANTHER" id="PTHR12015">
    <property type="entry name" value="SMALL INDUCIBLE CYTOKINE A"/>
    <property type="match status" value="1"/>
</dbReference>
<comment type="caution">
    <text evidence="7">The sequence shown here is derived from an EMBL/GenBank/DDBJ whole genome shotgun (WGS) entry which is preliminary data.</text>
</comment>
<sequence length="162" mass="17638">MKISTAALSFLILAAALGSLAHGSQPLRSQTLGCSASVIISQHFLSPEPRKPQPGQLSSGSGSVRRSMKLSVAVISFFLVVLLLITIVLGAKTKSSSRGPYHPTECCFTYATHTIRRQRITDYYETSSLCSKPGIVFITQKGYPICANPSDDWVQDYIKELE</sequence>
<dbReference type="GO" id="GO:0030335">
    <property type="term" value="P:positive regulation of cell migration"/>
    <property type="evidence" value="ECO:0007669"/>
    <property type="project" value="TreeGrafter"/>
</dbReference>
<dbReference type="GO" id="GO:0005615">
    <property type="term" value="C:extracellular space"/>
    <property type="evidence" value="ECO:0007669"/>
    <property type="project" value="UniProtKB-KW"/>
</dbReference>
<evidence type="ECO:0000256" key="5">
    <source>
        <dbReference type="SAM" id="Phobius"/>
    </source>
</evidence>
<evidence type="ECO:0000256" key="3">
    <source>
        <dbReference type="ARBA" id="ARBA00023157"/>
    </source>
</evidence>
<dbReference type="EMBL" id="JACASF010000019">
    <property type="protein sequence ID" value="KAF6416232.1"/>
    <property type="molecule type" value="Genomic_DNA"/>
</dbReference>
<proteinExistence type="inferred from homology"/>
<dbReference type="CDD" id="cd00272">
    <property type="entry name" value="Chemokine_CC"/>
    <property type="match status" value="1"/>
</dbReference>
<dbReference type="GO" id="GO:0048020">
    <property type="term" value="F:CCR chemokine receptor binding"/>
    <property type="evidence" value="ECO:0007669"/>
    <property type="project" value="TreeGrafter"/>
</dbReference>
<dbReference type="GO" id="GO:0061844">
    <property type="term" value="P:antimicrobial humoral immune response mediated by antimicrobial peptide"/>
    <property type="evidence" value="ECO:0007669"/>
    <property type="project" value="TreeGrafter"/>
</dbReference>
<comment type="subcellular location">
    <subcellularLocation>
        <location evidence="4">Secreted</location>
    </subcellularLocation>
</comment>
<feature type="transmembrane region" description="Helical" evidence="5">
    <location>
        <begin position="70"/>
        <end position="91"/>
    </location>
</feature>
<feature type="signal peptide" evidence="4">
    <location>
        <begin position="1"/>
        <end position="23"/>
    </location>
</feature>